<keyword evidence="2" id="KW-1185">Reference proteome</keyword>
<evidence type="ECO:0000313" key="1">
    <source>
        <dbReference type="EMBL" id="CAE7574905.1"/>
    </source>
</evidence>
<proteinExistence type="predicted"/>
<accession>A0A812UFV7</accession>
<evidence type="ECO:0000313" key="2">
    <source>
        <dbReference type="Proteomes" id="UP000604046"/>
    </source>
</evidence>
<gene>
    <name evidence="1" type="primary">Usp36</name>
    <name evidence="1" type="ORF">SNAT2548_LOCUS32797</name>
</gene>
<protein>
    <submittedName>
        <fullName evidence="1">Usp36 protein</fullName>
    </submittedName>
</protein>
<name>A0A812UFV7_9DINO</name>
<sequence>MRRHVSRTNSLTRKRLRPLVGLGLEEGGRFSRHAVAVYAIRTFTPPHPRTFMCCVVGASRQCGATAAMDFVELAQRNKYWAPVAVRGDAGMADVVACPRCSRMLDGEEAAVPSVVGMPSCQDCRRT</sequence>
<comment type="caution">
    <text evidence="1">The sequence shown here is derived from an EMBL/GenBank/DDBJ whole genome shotgun (WGS) entry which is preliminary data.</text>
</comment>
<dbReference type="Proteomes" id="UP000604046">
    <property type="component" value="Unassembled WGS sequence"/>
</dbReference>
<organism evidence="1 2">
    <name type="scientific">Symbiodinium natans</name>
    <dbReference type="NCBI Taxonomy" id="878477"/>
    <lineage>
        <taxon>Eukaryota</taxon>
        <taxon>Sar</taxon>
        <taxon>Alveolata</taxon>
        <taxon>Dinophyceae</taxon>
        <taxon>Suessiales</taxon>
        <taxon>Symbiodiniaceae</taxon>
        <taxon>Symbiodinium</taxon>
    </lineage>
</organism>
<dbReference type="EMBL" id="CAJNDS010002726">
    <property type="protein sequence ID" value="CAE7574905.1"/>
    <property type="molecule type" value="Genomic_DNA"/>
</dbReference>
<reference evidence="1" key="1">
    <citation type="submission" date="2021-02" db="EMBL/GenBank/DDBJ databases">
        <authorList>
            <person name="Dougan E. K."/>
            <person name="Rhodes N."/>
            <person name="Thang M."/>
            <person name="Chan C."/>
        </authorList>
    </citation>
    <scope>NUCLEOTIDE SEQUENCE</scope>
</reference>
<dbReference type="AlphaFoldDB" id="A0A812UFV7"/>